<protein>
    <submittedName>
        <fullName evidence="4">Uncharacterized protein</fullName>
    </submittedName>
</protein>
<dbReference type="PANTHER" id="PTHR12558">
    <property type="entry name" value="CELL DIVISION CYCLE 16,23,27"/>
    <property type="match status" value="1"/>
</dbReference>
<feature type="repeat" description="TPR" evidence="1">
    <location>
        <begin position="740"/>
        <end position="773"/>
    </location>
</feature>
<feature type="transmembrane region" description="Helical" evidence="3">
    <location>
        <begin position="445"/>
        <end position="462"/>
    </location>
</feature>
<organism evidence="4 5">
    <name type="scientific">Candidatus Taylorbacteria bacterium RIFCSPHIGHO2_01_FULL_46_22b</name>
    <dbReference type="NCBI Taxonomy" id="1802301"/>
    <lineage>
        <taxon>Bacteria</taxon>
        <taxon>Candidatus Tayloriibacteriota</taxon>
    </lineage>
</organism>
<keyword evidence="3" id="KW-0472">Membrane</keyword>
<evidence type="ECO:0000313" key="4">
    <source>
        <dbReference type="EMBL" id="OHA18332.1"/>
    </source>
</evidence>
<keyword evidence="1" id="KW-0802">TPR repeat</keyword>
<dbReference type="Pfam" id="PF13432">
    <property type="entry name" value="TPR_16"/>
    <property type="match status" value="2"/>
</dbReference>
<accession>A0A1G2M5I8</accession>
<dbReference type="InterPro" id="IPR011990">
    <property type="entry name" value="TPR-like_helical_dom_sf"/>
</dbReference>
<feature type="transmembrane region" description="Helical" evidence="3">
    <location>
        <begin position="389"/>
        <end position="411"/>
    </location>
</feature>
<dbReference type="STRING" id="1802301.A2664_02630"/>
<evidence type="ECO:0000256" key="1">
    <source>
        <dbReference type="PROSITE-ProRule" id="PRU00339"/>
    </source>
</evidence>
<feature type="transmembrane region" description="Helical" evidence="3">
    <location>
        <begin position="79"/>
        <end position="102"/>
    </location>
</feature>
<evidence type="ECO:0000256" key="2">
    <source>
        <dbReference type="SAM" id="MobiDB-lite"/>
    </source>
</evidence>
<keyword evidence="3" id="KW-1133">Transmembrane helix</keyword>
<keyword evidence="3" id="KW-0812">Transmembrane</keyword>
<evidence type="ECO:0000313" key="5">
    <source>
        <dbReference type="Proteomes" id="UP000178873"/>
    </source>
</evidence>
<dbReference type="Proteomes" id="UP000178873">
    <property type="component" value="Unassembled WGS sequence"/>
</dbReference>
<dbReference type="EMBL" id="MHRF01000007">
    <property type="protein sequence ID" value="OHA18332.1"/>
    <property type="molecule type" value="Genomic_DNA"/>
</dbReference>
<feature type="transmembrane region" description="Helical" evidence="3">
    <location>
        <begin position="482"/>
        <end position="503"/>
    </location>
</feature>
<name>A0A1G2M5I8_9BACT</name>
<feature type="transmembrane region" description="Helical" evidence="3">
    <location>
        <begin position="285"/>
        <end position="303"/>
    </location>
</feature>
<feature type="transmembrane region" description="Helical" evidence="3">
    <location>
        <begin position="50"/>
        <end position="67"/>
    </location>
</feature>
<feature type="transmembrane region" description="Helical" evidence="3">
    <location>
        <begin position="234"/>
        <end position="252"/>
    </location>
</feature>
<feature type="transmembrane region" description="Helical" evidence="3">
    <location>
        <begin position="21"/>
        <end position="38"/>
    </location>
</feature>
<proteinExistence type="predicted"/>
<dbReference type="AlphaFoldDB" id="A0A1G2M5I8"/>
<feature type="transmembrane region" description="Helical" evidence="3">
    <location>
        <begin position="418"/>
        <end position="439"/>
    </location>
</feature>
<dbReference type="Gene3D" id="1.25.40.10">
    <property type="entry name" value="Tetratricopeptide repeat domain"/>
    <property type="match status" value="1"/>
</dbReference>
<dbReference type="PROSITE" id="PS50005">
    <property type="entry name" value="TPR"/>
    <property type="match status" value="2"/>
</dbReference>
<comment type="caution">
    <text evidence="4">The sequence shown here is derived from an EMBL/GenBank/DDBJ whole genome shotgun (WGS) entry which is preliminary data.</text>
</comment>
<dbReference type="SMART" id="SM00028">
    <property type="entry name" value="TPR"/>
    <property type="match status" value="5"/>
</dbReference>
<feature type="transmembrane region" description="Helical" evidence="3">
    <location>
        <begin position="187"/>
        <end position="205"/>
    </location>
</feature>
<reference evidence="4 5" key="1">
    <citation type="journal article" date="2016" name="Nat. Commun.">
        <title>Thousands of microbial genomes shed light on interconnected biogeochemical processes in an aquifer system.</title>
        <authorList>
            <person name="Anantharaman K."/>
            <person name="Brown C.T."/>
            <person name="Hug L.A."/>
            <person name="Sharon I."/>
            <person name="Castelle C.J."/>
            <person name="Probst A.J."/>
            <person name="Thomas B.C."/>
            <person name="Singh A."/>
            <person name="Wilkins M.J."/>
            <person name="Karaoz U."/>
            <person name="Brodie E.L."/>
            <person name="Williams K.H."/>
            <person name="Hubbard S.S."/>
            <person name="Banfield J.F."/>
        </authorList>
    </citation>
    <scope>NUCLEOTIDE SEQUENCE [LARGE SCALE GENOMIC DNA]</scope>
</reference>
<dbReference type="PANTHER" id="PTHR12558:SF13">
    <property type="entry name" value="CELL DIVISION CYCLE PROTEIN 27 HOMOLOG"/>
    <property type="match status" value="1"/>
</dbReference>
<sequence length="814" mass="90946">MEKLKVRIEESLDKVSLLENIAYYILLATAFLLPIFFIPSSSFQFQFSKVVFVSFAVLISCVLWLIARLKDGRYLLPNNLVFLLSGVVLVITLLATLFSPSIHTSFIGQGSEVGTWASLVVLFAVLFMFSALFRPKERVFYLYLALFASCFLIVGFHALRFAFGASFLSFGIFTDITSNLIGKWNDLGIFFGLVTLLSLMTIELVQLSKAFRTLLWVVLVLSIISLSIVNFPTLWYSLAFFSLLYFVYAYAYKKDFSVPSQNTDSLVPSSVESVRVWKKVKKGSVVAAVLIVISIVFLIDYYTPNRNLGTWVSKQFQVSNLEVRPNVSSTVAVGKSVLKSDPVFGVGPNRFVNEWLKNKPDGVNQSVFWNTDFASGIGLLPTQLVTTGILGFLSWILLMLSIMYLGVRYLLTPMNDKLGRYLSVSSFFASLFLWSFFVFYIPSTVILVLTFLFTGVFVASLYNERLLKPKTVSFGDEPKVGFVSVLVLTVLLIGVATLTFAFGQKFLSSIFFQKALIALNVSGDITLAEKHSRRALAISSSDLYDRLLVEINLNKLNTLLSSTAADVSAETVRTEFQSLMGETLQYARNAVDFDRTDYQNWISLGRVYEAVVPLKIEGAYDNAKSAYGEALTLNPRSPEMHLMQARLEIANGDQKKAREEITAALALKQNYTEAIFLLSQIQMDAGQTREAIASVESAAVLAPNDPTVFFQLGLLKYNNRDYRGAVEELERSVLLAPTYSNAKYFLGLSYDKLGREEDALTQFNDIKVLNPNNTEVPIIIENIKAGRDPFASINTSERPDQRDTLPVEETPITP</sequence>
<feature type="region of interest" description="Disordered" evidence="2">
    <location>
        <begin position="790"/>
        <end position="814"/>
    </location>
</feature>
<feature type="repeat" description="TPR" evidence="1">
    <location>
        <begin position="706"/>
        <end position="739"/>
    </location>
</feature>
<feature type="transmembrane region" description="Helical" evidence="3">
    <location>
        <begin position="114"/>
        <end position="133"/>
    </location>
</feature>
<dbReference type="InterPro" id="IPR019734">
    <property type="entry name" value="TPR_rpt"/>
</dbReference>
<gene>
    <name evidence="4" type="ORF">A2664_02630</name>
</gene>
<feature type="transmembrane region" description="Helical" evidence="3">
    <location>
        <begin position="140"/>
        <end position="167"/>
    </location>
</feature>
<evidence type="ECO:0000256" key="3">
    <source>
        <dbReference type="SAM" id="Phobius"/>
    </source>
</evidence>
<feature type="transmembrane region" description="Helical" evidence="3">
    <location>
        <begin position="210"/>
        <end position="228"/>
    </location>
</feature>
<dbReference type="SUPFAM" id="SSF48452">
    <property type="entry name" value="TPR-like"/>
    <property type="match status" value="1"/>
</dbReference>